<sequence length="46" mass="5287">MSNYQLRRKSRELASVWPILEVQSLFTGTVHCVLFTGTVHTPRVNN</sequence>
<accession>A0AAV5JD16</accession>
<comment type="caution">
    <text evidence="1">The sequence shown here is derived from an EMBL/GenBank/DDBJ whole genome shotgun (WGS) entry which is preliminary data.</text>
</comment>
<name>A0AAV5JD16_9ROSI</name>
<keyword evidence="2" id="KW-1185">Reference proteome</keyword>
<reference evidence="1 2" key="1">
    <citation type="journal article" date="2021" name="Commun. Biol.">
        <title>The genome of Shorea leprosula (Dipterocarpaceae) highlights the ecological relevance of drought in aseasonal tropical rainforests.</title>
        <authorList>
            <person name="Ng K.K.S."/>
            <person name="Kobayashi M.J."/>
            <person name="Fawcett J.A."/>
            <person name="Hatakeyama M."/>
            <person name="Paape T."/>
            <person name="Ng C.H."/>
            <person name="Ang C.C."/>
            <person name="Tnah L.H."/>
            <person name="Lee C.T."/>
            <person name="Nishiyama T."/>
            <person name="Sese J."/>
            <person name="O'Brien M.J."/>
            <person name="Copetti D."/>
            <person name="Mohd Noor M.I."/>
            <person name="Ong R.C."/>
            <person name="Putra M."/>
            <person name="Sireger I.Z."/>
            <person name="Indrioko S."/>
            <person name="Kosugi Y."/>
            <person name="Izuno A."/>
            <person name="Isagi Y."/>
            <person name="Lee S.L."/>
            <person name="Shimizu K.K."/>
        </authorList>
    </citation>
    <scope>NUCLEOTIDE SEQUENCE [LARGE SCALE GENOMIC DNA]</scope>
    <source>
        <strain evidence="1">214</strain>
    </source>
</reference>
<organism evidence="1 2">
    <name type="scientific">Rubroshorea leprosula</name>
    <dbReference type="NCBI Taxonomy" id="152421"/>
    <lineage>
        <taxon>Eukaryota</taxon>
        <taxon>Viridiplantae</taxon>
        <taxon>Streptophyta</taxon>
        <taxon>Embryophyta</taxon>
        <taxon>Tracheophyta</taxon>
        <taxon>Spermatophyta</taxon>
        <taxon>Magnoliopsida</taxon>
        <taxon>eudicotyledons</taxon>
        <taxon>Gunneridae</taxon>
        <taxon>Pentapetalae</taxon>
        <taxon>rosids</taxon>
        <taxon>malvids</taxon>
        <taxon>Malvales</taxon>
        <taxon>Dipterocarpaceae</taxon>
        <taxon>Rubroshorea</taxon>
    </lineage>
</organism>
<proteinExistence type="predicted"/>
<protein>
    <submittedName>
        <fullName evidence="1">Uncharacterized protein</fullName>
    </submittedName>
</protein>
<dbReference type="EMBL" id="BPVZ01000034">
    <property type="protein sequence ID" value="GKV11457.1"/>
    <property type="molecule type" value="Genomic_DNA"/>
</dbReference>
<evidence type="ECO:0000313" key="1">
    <source>
        <dbReference type="EMBL" id="GKV11457.1"/>
    </source>
</evidence>
<evidence type="ECO:0000313" key="2">
    <source>
        <dbReference type="Proteomes" id="UP001054252"/>
    </source>
</evidence>
<dbReference type="Proteomes" id="UP001054252">
    <property type="component" value="Unassembled WGS sequence"/>
</dbReference>
<gene>
    <name evidence="1" type="ORF">SLEP1_g22716</name>
</gene>
<dbReference type="AlphaFoldDB" id="A0AAV5JD16"/>